<dbReference type="InterPro" id="IPR009752">
    <property type="entry name" value="Phage_Mu_GpJ"/>
</dbReference>
<dbReference type="EMBL" id="JACIGK010000018">
    <property type="protein sequence ID" value="MBB4266895.1"/>
    <property type="molecule type" value="Genomic_DNA"/>
</dbReference>
<dbReference type="AlphaFoldDB" id="A0A7W6REI9"/>
<feature type="region of interest" description="Disordered" evidence="1">
    <location>
        <begin position="110"/>
        <end position="132"/>
    </location>
</feature>
<dbReference type="Pfam" id="PF07030">
    <property type="entry name" value="Phage_Mu_Gp36"/>
    <property type="match status" value="1"/>
</dbReference>
<organism evidence="2 3">
    <name type="scientific">Roseospira visakhapatnamensis</name>
    <dbReference type="NCBI Taxonomy" id="390880"/>
    <lineage>
        <taxon>Bacteria</taxon>
        <taxon>Pseudomonadati</taxon>
        <taxon>Pseudomonadota</taxon>
        <taxon>Alphaproteobacteria</taxon>
        <taxon>Rhodospirillales</taxon>
        <taxon>Rhodospirillaceae</taxon>
        <taxon>Roseospira</taxon>
    </lineage>
</organism>
<feature type="compositionally biased region" description="Low complexity" evidence="1">
    <location>
        <begin position="110"/>
        <end position="119"/>
    </location>
</feature>
<evidence type="ECO:0000256" key="1">
    <source>
        <dbReference type="SAM" id="MobiDB-lite"/>
    </source>
</evidence>
<accession>A0A7W6REI9</accession>
<evidence type="ECO:0000313" key="3">
    <source>
        <dbReference type="Proteomes" id="UP000554286"/>
    </source>
</evidence>
<comment type="caution">
    <text evidence="2">The sequence shown here is derived from an EMBL/GenBank/DDBJ whole genome shotgun (WGS) entry which is preliminary data.</text>
</comment>
<evidence type="ECO:0000313" key="2">
    <source>
        <dbReference type="EMBL" id="MBB4266895.1"/>
    </source>
</evidence>
<proteinExistence type="predicted"/>
<reference evidence="2 3" key="1">
    <citation type="submission" date="2020-08" db="EMBL/GenBank/DDBJ databases">
        <title>Genome sequencing of Purple Non-Sulfur Bacteria from various extreme environments.</title>
        <authorList>
            <person name="Mayer M."/>
        </authorList>
    </citation>
    <scope>NUCLEOTIDE SEQUENCE [LARGE SCALE GENOMIC DNA]</scope>
    <source>
        <strain evidence="2 3">JA131</strain>
    </source>
</reference>
<protein>
    <submittedName>
        <fullName evidence="2">Phage gp36-like protein</fullName>
    </submittedName>
</protein>
<dbReference type="Proteomes" id="UP000554286">
    <property type="component" value="Unassembled WGS sequence"/>
</dbReference>
<sequence length="143" mass="15079">MTYATSTDLILTHGQDWLDRVADRDFDGAADETAVMAALDEAAGLIDAYLAPRYALPLAAVPDILRRAAVDLAARLLCTNPSDLVGDIKDRAERADALLRDLAAGRAALPPEAVPGAAPGEPPRPVVMAGPPRLMTRNTLRGV</sequence>
<gene>
    <name evidence="2" type="ORF">GGD89_002531</name>
</gene>
<dbReference type="RefSeq" id="WP_184045754.1">
    <property type="nucleotide sequence ID" value="NZ_JACIGK010000018.1"/>
</dbReference>
<name>A0A7W6REI9_9PROT</name>
<keyword evidence="3" id="KW-1185">Reference proteome</keyword>